<organism evidence="1">
    <name type="scientific">uncultured Gemmatimonadota bacterium</name>
    <dbReference type="NCBI Taxonomy" id="203437"/>
    <lineage>
        <taxon>Bacteria</taxon>
        <taxon>Pseudomonadati</taxon>
        <taxon>Gemmatimonadota</taxon>
        <taxon>environmental samples</taxon>
    </lineage>
</organism>
<proteinExistence type="predicted"/>
<dbReference type="EMBL" id="CADCTV010000550">
    <property type="protein sequence ID" value="CAA9341080.1"/>
    <property type="molecule type" value="Genomic_DNA"/>
</dbReference>
<evidence type="ECO:0000313" key="1">
    <source>
        <dbReference type="EMBL" id="CAA9341080.1"/>
    </source>
</evidence>
<protein>
    <submittedName>
        <fullName evidence="1">Uncharacterized protein</fullName>
    </submittedName>
</protein>
<accession>A0A6J4LVH4</accession>
<reference evidence="1" key="1">
    <citation type="submission" date="2020-02" db="EMBL/GenBank/DDBJ databases">
        <authorList>
            <person name="Meier V. D."/>
        </authorList>
    </citation>
    <scope>NUCLEOTIDE SEQUENCE</scope>
    <source>
        <strain evidence="1">AVDCRST_MAG89</strain>
    </source>
</reference>
<dbReference type="AlphaFoldDB" id="A0A6J4LVH4"/>
<sequence>MPGSCRTVDEDAPRFHLIVSTDTMRSITRLSLAMIGIVIALAGCGDDGPGVVAGDAFLVQLESEVNLAGMPVHLVTGGELQIDSALAKLCPPRQGADSAAIAAAHARAWQERGRILQARRTRSTSASAQARFAFDSVPPGEYRVWADTTVVGERWTWLAEVRVRGGDTARVDLTSANPDENPFRCRG</sequence>
<name>A0A6J4LVH4_9BACT</name>
<gene>
    <name evidence="1" type="ORF">AVDCRST_MAG89-2614</name>
</gene>